<evidence type="ECO:0000313" key="4">
    <source>
        <dbReference type="EMBL" id="THF55700.1"/>
    </source>
</evidence>
<proteinExistence type="inferred from homology"/>
<name>A0ABY2Q638_9HYPH</name>
<feature type="chain" id="PRO_5045149268" evidence="3">
    <location>
        <begin position="29"/>
        <end position="429"/>
    </location>
</feature>
<dbReference type="Gene3D" id="3.20.20.80">
    <property type="entry name" value="Glycosidases"/>
    <property type="match status" value="1"/>
</dbReference>
<evidence type="ECO:0000256" key="1">
    <source>
        <dbReference type="ARBA" id="ARBA00010646"/>
    </source>
</evidence>
<evidence type="ECO:0000313" key="5">
    <source>
        <dbReference type="Proteomes" id="UP000306441"/>
    </source>
</evidence>
<sequence>MKGLARQFLRIATAAFCGAVVLARPAAASDFSEPWKNPDRALVVDAYEYNSIDWAALAGDKRIVAFINKASDGLPPPYSCSGDDTQVRLCKALWKRHAVTRELFQTRRTVAKALGLKWGAYHLARPGNPVEQADNFIDFADPAPDDLLALDIEDNDPAQWMSLGDAEEFVRQVHRRVGRFPLLYTNDSTARHIADNRARYRLLSRLPLWYARYKPEIGLHFPKGHWESYALWQFSSHSNCGRIRCPYRVAGTPDDIDVNVAAMSAVELRAAWPFGGLLDVPPDTLLSVPIPVSREDGLKGNVTIAYADVAPLPTPGELSAALVKGWRGFVAGFHMPANQPSPYANGMAEYAAAKQDERRIVPVAEASQAGIDPVVTGTIVPARPARKPVSAAPAPRRANLCRGGKSPAASRCDRPRHKPSSAPRRRKHR</sequence>
<dbReference type="Proteomes" id="UP000306441">
    <property type="component" value="Unassembled WGS sequence"/>
</dbReference>
<dbReference type="EMBL" id="SSNY01000010">
    <property type="protein sequence ID" value="THF55700.1"/>
    <property type="molecule type" value="Genomic_DNA"/>
</dbReference>
<dbReference type="PROSITE" id="PS51904">
    <property type="entry name" value="GLYCOSYL_HYDROL_F25_2"/>
    <property type="match status" value="1"/>
</dbReference>
<evidence type="ECO:0000256" key="2">
    <source>
        <dbReference type="SAM" id="MobiDB-lite"/>
    </source>
</evidence>
<dbReference type="Pfam" id="PF01183">
    <property type="entry name" value="Glyco_hydro_25"/>
    <property type="match status" value="1"/>
</dbReference>
<keyword evidence="5" id="KW-1185">Reference proteome</keyword>
<dbReference type="InterPro" id="IPR002053">
    <property type="entry name" value="Glyco_hydro_25"/>
</dbReference>
<protein>
    <submittedName>
        <fullName evidence="4">Muramidase</fullName>
    </submittedName>
</protein>
<dbReference type="SUPFAM" id="SSF51445">
    <property type="entry name" value="(Trans)glycosidases"/>
    <property type="match status" value="1"/>
</dbReference>
<evidence type="ECO:0000256" key="3">
    <source>
        <dbReference type="SAM" id="SignalP"/>
    </source>
</evidence>
<comment type="similarity">
    <text evidence="1">Belongs to the glycosyl hydrolase 25 family.</text>
</comment>
<gene>
    <name evidence="4" type="ORF">E6C48_16605</name>
</gene>
<feature type="region of interest" description="Disordered" evidence="2">
    <location>
        <begin position="383"/>
        <end position="429"/>
    </location>
</feature>
<feature type="signal peptide" evidence="3">
    <location>
        <begin position="1"/>
        <end position="28"/>
    </location>
</feature>
<feature type="compositionally biased region" description="Basic residues" evidence="2">
    <location>
        <begin position="414"/>
        <end position="429"/>
    </location>
</feature>
<keyword evidence="3" id="KW-0732">Signal</keyword>
<dbReference type="CDD" id="cd00599">
    <property type="entry name" value="GH25_muramidase"/>
    <property type="match status" value="1"/>
</dbReference>
<dbReference type="InterPro" id="IPR017853">
    <property type="entry name" value="GH"/>
</dbReference>
<accession>A0ABY2Q638</accession>
<organism evidence="4 5">
    <name type="scientific">Ollibium composti</name>
    <dbReference type="NCBI Taxonomy" id="2675109"/>
    <lineage>
        <taxon>Bacteria</taxon>
        <taxon>Pseudomonadati</taxon>
        <taxon>Pseudomonadota</taxon>
        <taxon>Alphaproteobacteria</taxon>
        <taxon>Hyphomicrobiales</taxon>
        <taxon>Phyllobacteriaceae</taxon>
        <taxon>Ollibium</taxon>
    </lineage>
</organism>
<comment type="caution">
    <text evidence="4">The sequence shown here is derived from an EMBL/GenBank/DDBJ whole genome shotgun (WGS) entry which is preliminary data.</text>
</comment>
<reference evidence="4 5" key="1">
    <citation type="submission" date="2019-04" db="EMBL/GenBank/DDBJ databases">
        <title>Mesorhizobium composti sp. nov., isolated from compost.</title>
        <authorList>
            <person name="Lin S.-Y."/>
            <person name="Hameed A."/>
            <person name="Hsieh Y.-T."/>
            <person name="Young C.-C."/>
        </authorList>
    </citation>
    <scope>NUCLEOTIDE SEQUENCE [LARGE SCALE GENOMIC DNA]</scope>
    <source>
        <strain evidence="4 5">CC-YTH430</strain>
    </source>
</reference>